<dbReference type="AlphaFoldDB" id="A0A3M7SC72"/>
<dbReference type="Proteomes" id="UP000276133">
    <property type="component" value="Unassembled WGS sequence"/>
</dbReference>
<organism evidence="1 2">
    <name type="scientific">Brachionus plicatilis</name>
    <name type="common">Marine rotifer</name>
    <name type="synonym">Brachionus muelleri</name>
    <dbReference type="NCBI Taxonomy" id="10195"/>
    <lineage>
        <taxon>Eukaryota</taxon>
        <taxon>Metazoa</taxon>
        <taxon>Spiralia</taxon>
        <taxon>Gnathifera</taxon>
        <taxon>Rotifera</taxon>
        <taxon>Eurotatoria</taxon>
        <taxon>Monogononta</taxon>
        <taxon>Pseudotrocha</taxon>
        <taxon>Ploima</taxon>
        <taxon>Brachionidae</taxon>
        <taxon>Brachionus</taxon>
    </lineage>
</organism>
<accession>A0A3M7SC72</accession>
<name>A0A3M7SC72_BRAPC</name>
<keyword evidence="2" id="KW-1185">Reference proteome</keyword>
<protein>
    <submittedName>
        <fullName evidence="1">Uncharacterized protein</fullName>
    </submittedName>
</protein>
<sequence>MGSLLIKSSSVIAKTLITKNRSFITNHFESSESFAVPSIRSNDLASKLKRIVISFKRKIKFNKKIIRRDQTVKSSMKYSIDKIEPIKTFNPKNNPFFNFKDFEREILRTFQRFSLKFTRIQHEKNYLQFINLLTALITRLEHQTKKSYFFGMCFFIKKIY</sequence>
<comment type="caution">
    <text evidence="1">The sequence shown here is derived from an EMBL/GenBank/DDBJ whole genome shotgun (WGS) entry which is preliminary data.</text>
</comment>
<reference evidence="1 2" key="1">
    <citation type="journal article" date="2018" name="Sci. Rep.">
        <title>Genomic signatures of local adaptation to the degree of environmental predictability in rotifers.</title>
        <authorList>
            <person name="Franch-Gras L."/>
            <person name="Hahn C."/>
            <person name="Garcia-Roger E.M."/>
            <person name="Carmona M.J."/>
            <person name="Serra M."/>
            <person name="Gomez A."/>
        </authorList>
    </citation>
    <scope>NUCLEOTIDE SEQUENCE [LARGE SCALE GENOMIC DNA]</scope>
    <source>
        <strain evidence="1">HYR1</strain>
    </source>
</reference>
<dbReference type="EMBL" id="REGN01001648">
    <property type="protein sequence ID" value="RNA33372.1"/>
    <property type="molecule type" value="Genomic_DNA"/>
</dbReference>
<gene>
    <name evidence="1" type="ORF">BpHYR1_000348</name>
</gene>
<evidence type="ECO:0000313" key="2">
    <source>
        <dbReference type="Proteomes" id="UP000276133"/>
    </source>
</evidence>
<evidence type="ECO:0000313" key="1">
    <source>
        <dbReference type="EMBL" id="RNA33372.1"/>
    </source>
</evidence>
<proteinExistence type="predicted"/>